<keyword evidence="4 5" id="KW-0732">Signal</keyword>
<evidence type="ECO:0000256" key="5">
    <source>
        <dbReference type="SAM" id="SignalP"/>
    </source>
</evidence>
<reference evidence="6 7" key="1">
    <citation type="submission" date="2019-06" db="EMBL/GenBank/DDBJ databases">
        <title>Sequencing the genomes of 1000 actinobacteria strains.</title>
        <authorList>
            <person name="Klenk H.-P."/>
        </authorList>
    </citation>
    <scope>NUCLEOTIDE SEQUENCE [LARGE SCALE GENOMIC DNA]</scope>
    <source>
        <strain evidence="6 7">DSM 20169</strain>
    </source>
</reference>
<dbReference type="InterPro" id="IPR050490">
    <property type="entry name" value="Bact_solute-bd_prot1"/>
</dbReference>
<evidence type="ECO:0000256" key="3">
    <source>
        <dbReference type="ARBA" id="ARBA00022448"/>
    </source>
</evidence>
<dbReference type="EMBL" id="VFOX01000001">
    <property type="protein sequence ID" value="TQL85628.1"/>
    <property type="molecule type" value="Genomic_DNA"/>
</dbReference>
<name>A0A543BLE3_9MICO</name>
<evidence type="ECO:0000256" key="4">
    <source>
        <dbReference type="ARBA" id="ARBA00022729"/>
    </source>
</evidence>
<sequence>MFRSTPRRLASLGGITIAALLMTACVGGTAPSSGDTELVTDPSEISGEITFSTWWAYADQELIDGFSKKYPNVTVNLDFTAVDSYATKMQTLASSGDLPDVFAVQGPTLVALADADQLLDLDDALATPDYDDTADSDWGSTFIPSLLAGANSGIKADGTWGVPFTAISVASLYNKDVFDEVGVTPPASFDDLLSNCRALSSAGYIPMSLTGAAWINWWAMLAQDQTMQGESEDDFDVSNPSYIRSFEIIQEMAEADCWTDSQITTDIAAETALFLQGKTAQFITVPENFLKSVSEGASFELGSYVLPALDGKTPNRTIGGGGANVLAVSASSDNQSAAVAFAKYLTSPEVQTSLAASEFTIPSTDVDVAAASPLMTAYLEAAANGFADEAAMPSFTTAGATTYNTEILPNLILGKITPEEAAQATAGLFVTE</sequence>
<dbReference type="Gene3D" id="3.40.190.10">
    <property type="entry name" value="Periplasmic binding protein-like II"/>
    <property type="match status" value="2"/>
</dbReference>
<comment type="subcellular location">
    <subcellularLocation>
        <location evidence="1">Cell envelope</location>
    </subcellularLocation>
</comment>
<keyword evidence="3" id="KW-0813">Transport</keyword>
<dbReference type="Proteomes" id="UP000317209">
    <property type="component" value="Unassembled WGS sequence"/>
</dbReference>
<feature type="chain" id="PRO_5039327452" evidence="5">
    <location>
        <begin position="25"/>
        <end position="432"/>
    </location>
</feature>
<dbReference type="PANTHER" id="PTHR43649">
    <property type="entry name" value="ARABINOSE-BINDING PROTEIN-RELATED"/>
    <property type="match status" value="1"/>
</dbReference>
<proteinExistence type="inferred from homology"/>
<organism evidence="6 7">
    <name type="scientific">Microbacterium saperdae</name>
    <dbReference type="NCBI Taxonomy" id="69368"/>
    <lineage>
        <taxon>Bacteria</taxon>
        <taxon>Bacillati</taxon>
        <taxon>Actinomycetota</taxon>
        <taxon>Actinomycetes</taxon>
        <taxon>Micrococcales</taxon>
        <taxon>Microbacteriaceae</taxon>
        <taxon>Microbacterium</taxon>
    </lineage>
</organism>
<dbReference type="RefSeq" id="WP_141871561.1">
    <property type="nucleotide sequence ID" value="NZ_VFOX01000001.1"/>
</dbReference>
<dbReference type="OrthoDB" id="2515046at2"/>
<feature type="signal peptide" evidence="5">
    <location>
        <begin position="1"/>
        <end position="24"/>
    </location>
</feature>
<dbReference type="SUPFAM" id="SSF53850">
    <property type="entry name" value="Periplasmic binding protein-like II"/>
    <property type="match status" value="1"/>
</dbReference>
<evidence type="ECO:0000256" key="1">
    <source>
        <dbReference type="ARBA" id="ARBA00004196"/>
    </source>
</evidence>
<keyword evidence="7" id="KW-1185">Reference proteome</keyword>
<protein>
    <submittedName>
        <fullName evidence="6">Carbohydrate ABC transporter substrate-binding protein (CUT1 family)</fullName>
    </submittedName>
</protein>
<dbReference type="Pfam" id="PF01547">
    <property type="entry name" value="SBP_bac_1"/>
    <property type="match status" value="1"/>
</dbReference>
<dbReference type="GO" id="GO:0030313">
    <property type="term" value="C:cell envelope"/>
    <property type="evidence" value="ECO:0007669"/>
    <property type="project" value="UniProtKB-SubCell"/>
</dbReference>
<dbReference type="AlphaFoldDB" id="A0A543BLE3"/>
<dbReference type="PROSITE" id="PS51257">
    <property type="entry name" value="PROKAR_LIPOPROTEIN"/>
    <property type="match status" value="1"/>
</dbReference>
<comment type="similarity">
    <text evidence="2">Belongs to the bacterial solute-binding protein 1 family.</text>
</comment>
<evidence type="ECO:0000313" key="6">
    <source>
        <dbReference type="EMBL" id="TQL85628.1"/>
    </source>
</evidence>
<accession>A0A543BLE3</accession>
<evidence type="ECO:0000313" key="7">
    <source>
        <dbReference type="Proteomes" id="UP000317209"/>
    </source>
</evidence>
<comment type="caution">
    <text evidence="6">The sequence shown here is derived from an EMBL/GenBank/DDBJ whole genome shotgun (WGS) entry which is preliminary data.</text>
</comment>
<gene>
    <name evidence="6" type="ORF">FB560_1253</name>
</gene>
<evidence type="ECO:0000256" key="2">
    <source>
        <dbReference type="ARBA" id="ARBA00008520"/>
    </source>
</evidence>
<dbReference type="InterPro" id="IPR006059">
    <property type="entry name" value="SBP"/>
</dbReference>
<dbReference type="PANTHER" id="PTHR43649:SF31">
    <property type="entry name" value="SN-GLYCEROL-3-PHOSPHATE-BINDING PERIPLASMIC PROTEIN UGPB"/>
    <property type="match status" value="1"/>
</dbReference>